<comment type="subcellular location">
    <subcellularLocation>
        <location evidence="1">Membrane</location>
        <topology evidence="1">Multi-pass membrane protein</topology>
    </subcellularLocation>
</comment>
<feature type="transmembrane region" description="Helical" evidence="8">
    <location>
        <begin position="687"/>
        <end position="708"/>
    </location>
</feature>
<evidence type="ECO:0000313" key="12">
    <source>
        <dbReference type="EMBL" id="BEI89013.1"/>
    </source>
</evidence>
<evidence type="ECO:0000256" key="2">
    <source>
        <dbReference type="ARBA" id="ARBA00007779"/>
    </source>
</evidence>
<dbReference type="InterPro" id="IPR045122">
    <property type="entry name" value="Csc1-like"/>
</dbReference>
<evidence type="ECO:0000256" key="6">
    <source>
        <dbReference type="ARBA" id="ARBA00023136"/>
    </source>
</evidence>
<feature type="compositionally biased region" description="Polar residues" evidence="7">
    <location>
        <begin position="1079"/>
        <end position="1088"/>
    </location>
</feature>
<evidence type="ECO:0000259" key="9">
    <source>
        <dbReference type="Pfam" id="PF02714"/>
    </source>
</evidence>
<evidence type="ECO:0000259" key="10">
    <source>
        <dbReference type="Pfam" id="PF13967"/>
    </source>
</evidence>
<feature type="compositionally biased region" description="Low complexity" evidence="7">
    <location>
        <begin position="997"/>
        <end position="1011"/>
    </location>
</feature>
<feature type="compositionally biased region" description="Polar residues" evidence="7">
    <location>
        <begin position="879"/>
        <end position="896"/>
    </location>
</feature>
<sequence length="1111" mass="124176">MSATTDGATITAADDPLSFFSNAVQAHERQLKSSAYGVATQIGLMTAISVFTFICFSLIRPRQSKVYAPKIKYGMPPPDNPLDDPDYEQPPPTLSGSFFAWLSPVVHIKEHEMIKNIGMDATVFLRFVRMLIWIFAVVSIYGVVLIVLYVLYNKNPANNVSDADRQGLSILTSMNVQGPFIWGTLAVSYLITFTVMFFVWQNWQAVVILRHHWFRSPRYTSKIYARSLMITQVPKSYRSDEGLVHLMGQLKVDGIKIRDSIDCTTIGRRLGDFPKLVHDHNEAVRDLERALTKYLKHDKMAAKRPTVRKGGFMGIGGTKHDSIDYYAKQVKYLRDKIDARREVIDSLIRQERKAFKQGKQMQRVEGENYGFITFRTIAEAHRIARRHQGKLKELGGARIHFAPPPRDILWENLAKDPAEIATARTFGFIWIAVVCFLNTLPLTLVAILANLGALSQYVGFIRSWANSSPWSLNVISGVLPATVQGFFGFILPYIIRRISKKQGPPTRSKLDRAVIARYFFFMIVSSLIVLVLLSLFFTLILGIIQDLTSHKGADGILQNLKALPQNIQRAYVSFSNYWLTWLPLRGFLLFFELIQLIKLAMVSWRRVMFSYTPRDIRDITKPPSFEYSIVVVNLLFIAAVGLVYAPLAPLVAIGALFAFVFSLMVYKYQLLYVYITKAESGGRMWNVYVNRLYVGVILMQLLMVLTVALVRPGYYWYLIAAAPPLPILLVFKIYMAKTAEYNFRYYRPSPQEVENQIRKAVNEKRIKASDLEKRFLNPAMLSNQLFGVMVHKSQETLTRQVLESYPWFAAKHAHNGVQIKAVREENLEYNPERDGPADERQQEDWETKSIASTMALNQFDGQDSDSGSLYGGGGVPMVHSQSNTSFQRSYNPSTDELLSDPARSDTYGVPTGASRRYGGGRDVEDGQAPLLDPWGAANVGIPYPPSSFHQRPPLMQRGTGSSTDLGGASSNGNMGHPRGQGSGGSAHDMNYYSQVAGPPGYGTRSRSGSTGNLLYDQSMSRTTSNGSGPIDYGRRPSAGSTHMLDQSGRRPSAGSTHMLDQYSRPGSAGSGHILDQYNRPGSASSNNVLDAYGRPTQAPPYGQQPGGGYGY</sequence>
<feature type="transmembrane region" description="Helical" evidence="8">
    <location>
        <begin position="625"/>
        <end position="645"/>
    </location>
</feature>
<feature type="transmembrane region" description="Helical" evidence="8">
    <location>
        <begin position="131"/>
        <end position="152"/>
    </location>
</feature>
<dbReference type="InterPro" id="IPR032880">
    <property type="entry name" value="CSC1/OSCA1-like_N"/>
</dbReference>
<feature type="region of interest" description="Disordered" evidence="7">
    <location>
        <begin position="858"/>
        <end position="1111"/>
    </location>
</feature>
<feature type="compositionally biased region" description="Polar residues" evidence="7">
    <location>
        <begin position="958"/>
        <end position="973"/>
    </location>
</feature>
<dbReference type="KEGG" id="ccac:CcaHIS019_0203750"/>
<dbReference type="AlphaFoldDB" id="A0AA48IIE5"/>
<dbReference type="GeneID" id="85492884"/>
<dbReference type="PANTHER" id="PTHR13018">
    <property type="entry name" value="PROBABLE MEMBRANE PROTEIN DUF221-RELATED"/>
    <property type="match status" value="1"/>
</dbReference>
<feature type="transmembrane region" description="Helical" evidence="8">
    <location>
        <begin position="474"/>
        <end position="495"/>
    </location>
</feature>
<feature type="transmembrane region" description="Helical" evidence="8">
    <location>
        <begin position="428"/>
        <end position="454"/>
    </location>
</feature>
<feature type="domain" description="CSC1/OSCA1-like 7TM region" evidence="9">
    <location>
        <begin position="424"/>
        <end position="706"/>
    </location>
</feature>
<dbReference type="Proteomes" id="UP001233271">
    <property type="component" value="Chromosome 2"/>
</dbReference>
<proteinExistence type="inferred from homology"/>
<reference evidence="12" key="1">
    <citation type="journal article" date="2023" name="BMC Genomics">
        <title>Chromosome-level genome assemblies of Cutaneotrichosporon spp. (Trichosporonales, Basidiomycota) reveal imbalanced evolution between nucleotide sequences and chromosome synteny.</title>
        <authorList>
            <person name="Kobayashi Y."/>
            <person name="Kayamori A."/>
            <person name="Aoki K."/>
            <person name="Shiwa Y."/>
            <person name="Matsutani M."/>
            <person name="Fujita N."/>
            <person name="Sugita T."/>
            <person name="Iwasaki W."/>
            <person name="Tanaka N."/>
            <person name="Takashima M."/>
        </authorList>
    </citation>
    <scope>NUCLEOTIDE SEQUENCE</scope>
    <source>
        <strain evidence="12">HIS019</strain>
    </source>
</reference>
<keyword evidence="6 8" id="KW-0472">Membrane</keyword>
<feature type="domain" description="CSC1/OSCA1-like N-terminal transmembrane" evidence="10">
    <location>
        <begin position="38"/>
        <end position="201"/>
    </location>
</feature>
<keyword evidence="4 8" id="KW-0812">Transmembrane</keyword>
<evidence type="ECO:0000259" key="11">
    <source>
        <dbReference type="Pfam" id="PF14703"/>
    </source>
</evidence>
<dbReference type="Pfam" id="PF02714">
    <property type="entry name" value="RSN1_7TM"/>
    <property type="match status" value="1"/>
</dbReference>
<evidence type="ECO:0000256" key="8">
    <source>
        <dbReference type="SAM" id="Phobius"/>
    </source>
</evidence>
<evidence type="ECO:0000313" key="13">
    <source>
        <dbReference type="Proteomes" id="UP001233271"/>
    </source>
</evidence>
<feature type="transmembrane region" description="Helical" evidence="8">
    <location>
        <begin position="651"/>
        <end position="675"/>
    </location>
</feature>
<evidence type="ECO:0000256" key="3">
    <source>
        <dbReference type="ARBA" id="ARBA00022448"/>
    </source>
</evidence>
<evidence type="ECO:0000256" key="5">
    <source>
        <dbReference type="ARBA" id="ARBA00022989"/>
    </source>
</evidence>
<dbReference type="Pfam" id="PF14703">
    <property type="entry name" value="PHM7_cyt"/>
    <property type="match status" value="1"/>
</dbReference>
<feature type="transmembrane region" description="Helical" evidence="8">
    <location>
        <begin position="584"/>
        <end position="604"/>
    </location>
</feature>
<evidence type="ECO:0008006" key="14">
    <source>
        <dbReference type="Google" id="ProtNLM"/>
    </source>
</evidence>
<feature type="transmembrane region" description="Helical" evidence="8">
    <location>
        <begin position="38"/>
        <end position="59"/>
    </location>
</feature>
<keyword evidence="13" id="KW-1185">Reference proteome</keyword>
<evidence type="ECO:0000256" key="7">
    <source>
        <dbReference type="SAM" id="MobiDB-lite"/>
    </source>
</evidence>
<dbReference type="Pfam" id="PF13967">
    <property type="entry name" value="RSN1_TM"/>
    <property type="match status" value="1"/>
</dbReference>
<dbReference type="InterPro" id="IPR027815">
    <property type="entry name" value="CSC1/OSCA1-like_cyt"/>
</dbReference>
<accession>A0AA48IIE5</accession>
<protein>
    <recommendedName>
        <fullName evidence="14">DUF221-domain-containing protein</fullName>
    </recommendedName>
</protein>
<name>A0AA48IIE5_9TREE</name>
<evidence type="ECO:0000256" key="4">
    <source>
        <dbReference type="ARBA" id="ARBA00022692"/>
    </source>
</evidence>
<feature type="transmembrane region" description="Helical" evidence="8">
    <location>
        <begin position="180"/>
        <end position="200"/>
    </location>
</feature>
<dbReference type="RefSeq" id="XP_060454279.1">
    <property type="nucleotide sequence ID" value="XM_060597380.1"/>
</dbReference>
<dbReference type="InterPro" id="IPR003864">
    <property type="entry name" value="CSC1/OSCA1-like_7TM"/>
</dbReference>
<feature type="compositionally biased region" description="Polar residues" evidence="7">
    <location>
        <begin position="1015"/>
        <end position="1027"/>
    </location>
</feature>
<comment type="similarity">
    <text evidence="2">Belongs to the CSC1 (TC 1.A.17) family.</text>
</comment>
<dbReference type="EMBL" id="AP028213">
    <property type="protein sequence ID" value="BEI89013.1"/>
    <property type="molecule type" value="Genomic_DNA"/>
</dbReference>
<dbReference type="GO" id="GO:0005886">
    <property type="term" value="C:plasma membrane"/>
    <property type="evidence" value="ECO:0007669"/>
    <property type="project" value="TreeGrafter"/>
</dbReference>
<gene>
    <name evidence="12" type="ORF">CcaverHIS019_0203750</name>
</gene>
<keyword evidence="5 8" id="KW-1133">Transmembrane helix</keyword>
<dbReference type="PANTHER" id="PTHR13018:SF149">
    <property type="entry name" value="DOMAIN PROTEIN, PUTATIVE (AFU_ORTHOLOGUE AFUA_3G11660)-RELATED"/>
    <property type="match status" value="1"/>
</dbReference>
<feature type="transmembrane region" description="Helical" evidence="8">
    <location>
        <begin position="516"/>
        <end position="544"/>
    </location>
</feature>
<evidence type="ECO:0000256" key="1">
    <source>
        <dbReference type="ARBA" id="ARBA00004141"/>
    </source>
</evidence>
<feature type="transmembrane region" description="Helical" evidence="8">
    <location>
        <begin position="714"/>
        <end position="734"/>
    </location>
</feature>
<organism evidence="12 13">
    <name type="scientific">Cutaneotrichosporon cavernicola</name>
    <dbReference type="NCBI Taxonomy" id="279322"/>
    <lineage>
        <taxon>Eukaryota</taxon>
        <taxon>Fungi</taxon>
        <taxon>Dikarya</taxon>
        <taxon>Basidiomycota</taxon>
        <taxon>Agaricomycotina</taxon>
        <taxon>Tremellomycetes</taxon>
        <taxon>Trichosporonales</taxon>
        <taxon>Trichosporonaceae</taxon>
        <taxon>Cutaneotrichosporon</taxon>
    </lineage>
</organism>
<feature type="domain" description="CSC1/OSCA1-like cytosolic" evidence="11">
    <location>
        <begin position="225"/>
        <end position="412"/>
    </location>
</feature>
<keyword evidence="3" id="KW-0813">Transport</keyword>
<dbReference type="GO" id="GO:0005227">
    <property type="term" value="F:calcium-activated cation channel activity"/>
    <property type="evidence" value="ECO:0007669"/>
    <property type="project" value="InterPro"/>
</dbReference>